<comment type="caution">
    <text evidence="9">The sequence shown here is derived from an EMBL/GenBank/DDBJ whole genome shotgun (WGS) entry which is preliminary data.</text>
</comment>
<protein>
    <submittedName>
        <fullName evidence="9">S1/P1 nuclease</fullName>
    </submittedName>
</protein>
<feature type="region of interest" description="Disordered" evidence="8">
    <location>
        <begin position="84"/>
        <end position="282"/>
    </location>
</feature>
<dbReference type="Gene3D" id="1.10.575.10">
    <property type="entry name" value="P1 Nuclease"/>
    <property type="match status" value="1"/>
</dbReference>
<evidence type="ECO:0000256" key="7">
    <source>
        <dbReference type="ARBA" id="ARBA00023180"/>
    </source>
</evidence>
<accession>A0A074RVL9</accession>
<feature type="compositionally biased region" description="Basic residues" evidence="8">
    <location>
        <begin position="243"/>
        <end position="252"/>
    </location>
</feature>
<dbReference type="InterPro" id="IPR003154">
    <property type="entry name" value="S1/P1nuclease"/>
</dbReference>
<evidence type="ECO:0000256" key="6">
    <source>
        <dbReference type="ARBA" id="ARBA00023157"/>
    </source>
</evidence>
<evidence type="ECO:0000256" key="3">
    <source>
        <dbReference type="ARBA" id="ARBA00022723"/>
    </source>
</evidence>
<evidence type="ECO:0000256" key="5">
    <source>
        <dbReference type="ARBA" id="ARBA00022801"/>
    </source>
</evidence>
<dbReference type="PANTHER" id="PTHR33146">
    <property type="entry name" value="ENDONUCLEASE 4"/>
    <property type="match status" value="1"/>
</dbReference>
<feature type="compositionally biased region" description="Low complexity" evidence="8">
    <location>
        <begin position="104"/>
        <end position="114"/>
    </location>
</feature>
<keyword evidence="10" id="KW-1185">Reference proteome</keyword>
<dbReference type="Proteomes" id="UP000027456">
    <property type="component" value="Unassembled WGS sequence"/>
</dbReference>
<keyword evidence="6" id="KW-1015">Disulfide bond</keyword>
<dbReference type="GO" id="GO:0016788">
    <property type="term" value="F:hydrolase activity, acting on ester bonds"/>
    <property type="evidence" value="ECO:0007669"/>
    <property type="project" value="InterPro"/>
</dbReference>
<dbReference type="SUPFAM" id="SSF48537">
    <property type="entry name" value="Phospholipase C/P1 nuclease"/>
    <property type="match status" value="1"/>
</dbReference>
<dbReference type="HOGENOM" id="CLU_323933_0_0_1"/>
<sequence length="892" mass="97058">MNSTFTRFRVQTASPLEPIKAWHVISPELDIQSIGHLAENIIQALGLAEVDGEIILELDGFALLPSSPVGVVRDGDVVTVRCKSRPDKRKATDDRLLKKQKTQSPVPTSSSAFAPPAPPAKQLSKPPATLEPGPSRPSATPKPVAGPSNAVSSSSEDDSTDSDSTSEDDSSSSSESTTDSDSDSSSGSDSESDVGPTHQPISRQSVPSVRPTSQVAVVPAPVRVTPSQPPVPPGEGKSSTKNRNARRRALRKHVADGTAFSPRATATPAPATTTPTPAPFIEPGVATQVKASAPIAPAKNANKNKRKGFDKDMAGTVATRITYGTPTPAAVAVEPTARVSSPTVPNTTIKSRYTHYHVVPPSQLQDLPSNVIVTSVDVEAVDGLEGVGEWFDEANRVMDEDKIAASDKPQPKTSNTSKKIDWEVVDSEWERLWDSFSTIEQAAWTNLQAGTLLAYPGLTIDPVTCTPCSKIHVVRVVSGPSDDGKAECFFIDRPGAGDVGFGFGGKFETTSEVQDNPEDEESGETKSVAFAEQLTLPRIYPSFKDICARWGILGHQITATIAQMYLLPSTREEICKILLETYKCNLAGIASWADEIKQDDSYKPHSKLHYINPKNDDPPNKCVFGGSGWKTQDNIIKAIVDESRKVTGANKSDINRDYALRFLVHFVGDVHQPFHLTGKHFAGNNVKVLWNRRETNLHAVWDDSLIEHQVLFVDTEYTRILPTSPSAHILSSEVTRNQRIEAALKGLNYDSYIRFILLEGVYKLWAKDVKKWISCPQKMDQGSNREVLDKASGAFQDPAEYSTVCPFHWAAQAHSLLCTSIWPNELTILPPFWWMKVTKLLKEISGSYAASIRKELIIEKQLAMAGIRLAGVLNELLGSTEDQAAHGLAPFI</sequence>
<dbReference type="OrthoDB" id="74813at2759"/>
<dbReference type="STRING" id="1423351.A0A074RVL9"/>
<gene>
    <name evidence="9" type="ORF">V565_102560</name>
</gene>
<dbReference type="GO" id="GO:0004519">
    <property type="term" value="F:endonuclease activity"/>
    <property type="evidence" value="ECO:0007669"/>
    <property type="project" value="UniProtKB-KW"/>
</dbReference>
<dbReference type="GO" id="GO:0046872">
    <property type="term" value="F:metal ion binding"/>
    <property type="evidence" value="ECO:0007669"/>
    <property type="project" value="UniProtKB-KW"/>
</dbReference>
<comment type="similarity">
    <text evidence="1">Belongs to the nuclease type I family.</text>
</comment>
<organism evidence="9 10">
    <name type="scientific">Rhizoctonia solani 123E</name>
    <dbReference type="NCBI Taxonomy" id="1423351"/>
    <lineage>
        <taxon>Eukaryota</taxon>
        <taxon>Fungi</taxon>
        <taxon>Dikarya</taxon>
        <taxon>Basidiomycota</taxon>
        <taxon>Agaricomycotina</taxon>
        <taxon>Agaricomycetes</taxon>
        <taxon>Cantharellales</taxon>
        <taxon>Ceratobasidiaceae</taxon>
        <taxon>Rhizoctonia</taxon>
    </lineage>
</organism>
<proteinExistence type="inferred from homology"/>
<keyword evidence="2" id="KW-0540">Nuclease</keyword>
<evidence type="ECO:0000313" key="9">
    <source>
        <dbReference type="EMBL" id="KEP49340.1"/>
    </source>
</evidence>
<dbReference type="AlphaFoldDB" id="A0A074RVL9"/>
<feature type="compositionally biased region" description="Polar residues" evidence="8">
    <location>
        <begin position="199"/>
        <end position="214"/>
    </location>
</feature>
<evidence type="ECO:0000256" key="2">
    <source>
        <dbReference type="ARBA" id="ARBA00022722"/>
    </source>
</evidence>
<feature type="compositionally biased region" description="Acidic residues" evidence="8">
    <location>
        <begin position="155"/>
        <end position="170"/>
    </location>
</feature>
<dbReference type="GO" id="GO:0006308">
    <property type="term" value="P:DNA catabolic process"/>
    <property type="evidence" value="ECO:0007669"/>
    <property type="project" value="InterPro"/>
</dbReference>
<reference evidence="9 10" key="1">
    <citation type="submission" date="2013-12" db="EMBL/GenBank/DDBJ databases">
        <authorList>
            <person name="Cubeta M."/>
            <person name="Pakala S."/>
            <person name="Fedorova N."/>
            <person name="Thomas E."/>
            <person name="Dean R."/>
            <person name="Jabaji S."/>
            <person name="Neate S."/>
            <person name="Toda T."/>
            <person name="Tavantzis S."/>
            <person name="Vilgalys R."/>
            <person name="Bharathan N."/>
            <person name="Pakala S."/>
            <person name="Losada L.S."/>
            <person name="Zafar N."/>
            <person name="Nierman W."/>
        </authorList>
    </citation>
    <scope>NUCLEOTIDE SEQUENCE [LARGE SCALE GENOMIC DNA]</scope>
    <source>
        <strain evidence="9 10">123E</strain>
    </source>
</reference>
<evidence type="ECO:0000256" key="1">
    <source>
        <dbReference type="ARBA" id="ARBA00009547"/>
    </source>
</evidence>
<dbReference type="InterPro" id="IPR008947">
    <property type="entry name" value="PLipase_C/P1_nuclease_dom_sf"/>
</dbReference>
<feature type="compositionally biased region" description="Low complexity" evidence="8">
    <location>
        <begin position="215"/>
        <end position="224"/>
    </location>
</feature>
<dbReference type="PANTHER" id="PTHR33146:SF29">
    <property type="entry name" value="S1_P1 NUCLEASE"/>
    <property type="match status" value="1"/>
</dbReference>
<keyword evidence="3" id="KW-0479">Metal-binding</keyword>
<keyword evidence="7" id="KW-0325">Glycoprotein</keyword>
<feature type="compositionally biased region" description="Low complexity" evidence="8">
    <location>
        <begin position="171"/>
        <end position="189"/>
    </location>
</feature>
<dbReference type="EMBL" id="AZST01000375">
    <property type="protein sequence ID" value="KEP49340.1"/>
    <property type="molecule type" value="Genomic_DNA"/>
</dbReference>
<dbReference type="Pfam" id="PF02265">
    <property type="entry name" value="S1-P1_nuclease"/>
    <property type="match status" value="1"/>
</dbReference>
<evidence type="ECO:0000256" key="4">
    <source>
        <dbReference type="ARBA" id="ARBA00022759"/>
    </source>
</evidence>
<keyword evidence="5" id="KW-0378">Hydrolase</keyword>
<evidence type="ECO:0000313" key="10">
    <source>
        <dbReference type="Proteomes" id="UP000027456"/>
    </source>
</evidence>
<dbReference type="CDD" id="cd11010">
    <property type="entry name" value="S1-P1_nuclease"/>
    <property type="match status" value="1"/>
</dbReference>
<keyword evidence="4" id="KW-0255">Endonuclease</keyword>
<dbReference type="GO" id="GO:0003676">
    <property type="term" value="F:nucleic acid binding"/>
    <property type="evidence" value="ECO:0007669"/>
    <property type="project" value="InterPro"/>
</dbReference>
<feature type="compositionally biased region" description="Low complexity" evidence="8">
    <location>
        <begin position="264"/>
        <end position="275"/>
    </location>
</feature>
<evidence type="ECO:0000256" key="8">
    <source>
        <dbReference type="SAM" id="MobiDB-lite"/>
    </source>
</evidence>
<name>A0A074RVL9_9AGAM</name>